<name>A0A326TWR0_THEHA</name>
<evidence type="ECO:0000259" key="1">
    <source>
        <dbReference type="PROSITE" id="PS50943"/>
    </source>
</evidence>
<dbReference type="RefSeq" id="WP_111326116.1">
    <property type="nucleotide sequence ID" value="NZ_BIFX01000001.1"/>
</dbReference>
<dbReference type="EMBL" id="QKUF01000041">
    <property type="protein sequence ID" value="PZW20742.1"/>
    <property type="molecule type" value="Genomic_DNA"/>
</dbReference>
<keyword evidence="3" id="KW-1185">Reference proteome</keyword>
<comment type="caution">
    <text evidence="2">The sequence shown here is derived from an EMBL/GenBank/DDBJ whole genome shotgun (WGS) entry which is preliminary data.</text>
</comment>
<dbReference type="Proteomes" id="UP000248806">
    <property type="component" value="Unassembled WGS sequence"/>
</dbReference>
<sequence length="81" mass="9523">MRQERRKPSVLRQVRKELDLTREDIVRRARISASTIRNAELGRTVRQRSAVQILTAINEVLRMRQQPPLTLEALHLVLLEE</sequence>
<dbReference type="SUPFAM" id="SSF47413">
    <property type="entry name" value="lambda repressor-like DNA-binding domains"/>
    <property type="match status" value="1"/>
</dbReference>
<proteinExistence type="predicted"/>
<dbReference type="PROSITE" id="PS50943">
    <property type="entry name" value="HTH_CROC1"/>
    <property type="match status" value="1"/>
</dbReference>
<feature type="domain" description="HTH cro/C1-type" evidence="1">
    <location>
        <begin position="11"/>
        <end position="58"/>
    </location>
</feature>
<dbReference type="Pfam" id="PF13560">
    <property type="entry name" value="HTH_31"/>
    <property type="match status" value="1"/>
</dbReference>
<dbReference type="AlphaFoldDB" id="A0A326TWR0"/>
<gene>
    <name evidence="2" type="ORF">EI42_05888</name>
</gene>
<dbReference type="InterPro" id="IPR010982">
    <property type="entry name" value="Lambda_DNA-bd_dom_sf"/>
</dbReference>
<evidence type="ECO:0000313" key="2">
    <source>
        <dbReference type="EMBL" id="PZW20742.1"/>
    </source>
</evidence>
<organism evidence="2 3">
    <name type="scientific">Thermosporothrix hazakensis</name>
    <dbReference type="NCBI Taxonomy" id="644383"/>
    <lineage>
        <taxon>Bacteria</taxon>
        <taxon>Bacillati</taxon>
        <taxon>Chloroflexota</taxon>
        <taxon>Ktedonobacteria</taxon>
        <taxon>Ktedonobacterales</taxon>
        <taxon>Thermosporotrichaceae</taxon>
        <taxon>Thermosporothrix</taxon>
    </lineage>
</organism>
<accession>A0A326TWR0</accession>
<reference evidence="2 3" key="1">
    <citation type="submission" date="2018-06" db="EMBL/GenBank/DDBJ databases">
        <title>Genomic Encyclopedia of Archaeal and Bacterial Type Strains, Phase II (KMG-II): from individual species to whole genera.</title>
        <authorList>
            <person name="Goeker M."/>
        </authorList>
    </citation>
    <scope>NUCLEOTIDE SEQUENCE [LARGE SCALE GENOMIC DNA]</scope>
    <source>
        <strain evidence="2 3">ATCC BAA-1881</strain>
    </source>
</reference>
<dbReference type="Gene3D" id="1.10.260.40">
    <property type="entry name" value="lambda repressor-like DNA-binding domains"/>
    <property type="match status" value="1"/>
</dbReference>
<dbReference type="InterPro" id="IPR001387">
    <property type="entry name" value="Cro/C1-type_HTH"/>
</dbReference>
<dbReference type="GO" id="GO:0003677">
    <property type="term" value="F:DNA binding"/>
    <property type="evidence" value="ECO:0007669"/>
    <property type="project" value="InterPro"/>
</dbReference>
<protein>
    <recommendedName>
        <fullName evidence="1">HTH cro/C1-type domain-containing protein</fullName>
    </recommendedName>
</protein>
<evidence type="ECO:0000313" key="3">
    <source>
        <dbReference type="Proteomes" id="UP000248806"/>
    </source>
</evidence>